<proteinExistence type="predicted"/>
<dbReference type="PANTHER" id="PTHR11177">
    <property type="entry name" value="CHITINASE"/>
    <property type="match status" value="1"/>
</dbReference>
<dbReference type="Gene3D" id="3.10.50.10">
    <property type="match status" value="1"/>
</dbReference>
<dbReference type="Proteomes" id="UP001460270">
    <property type="component" value="Unassembled WGS sequence"/>
</dbReference>
<protein>
    <recommendedName>
        <fullName evidence="1">GH18 domain-containing protein</fullName>
    </recommendedName>
</protein>
<dbReference type="Gene3D" id="3.20.20.80">
    <property type="entry name" value="Glycosidases"/>
    <property type="match status" value="3"/>
</dbReference>
<comment type="caution">
    <text evidence="2">The sequence shown here is derived from an EMBL/GenBank/DDBJ whole genome shotgun (WGS) entry which is preliminary data.</text>
</comment>
<dbReference type="AlphaFoldDB" id="A0AAW0PF15"/>
<accession>A0AAW0PF15</accession>
<feature type="domain" description="GH18" evidence="1">
    <location>
        <begin position="1"/>
        <end position="199"/>
    </location>
</feature>
<dbReference type="InterPro" id="IPR017853">
    <property type="entry name" value="GH"/>
</dbReference>
<reference evidence="3" key="1">
    <citation type="submission" date="2024-04" db="EMBL/GenBank/DDBJ databases">
        <title>Salinicola lusitanus LLJ914,a marine bacterium isolated from the Okinawa Trough.</title>
        <authorList>
            <person name="Li J."/>
        </authorList>
    </citation>
    <scope>NUCLEOTIDE SEQUENCE [LARGE SCALE GENOMIC DNA]</scope>
</reference>
<dbReference type="PANTHER" id="PTHR11177:SF317">
    <property type="entry name" value="CHITINASE 12-RELATED"/>
    <property type="match status" value="1"/>
</dbReference>
<dbReference type="InterPro" id="IPR029070">
    <property type="entry name" value="Chitinase_insertion_sf"/>
</dbReference>
<name>A0AAW0PF15_9GOBI</name>
<evidence type="ECO:0000313" key="2">
    <source>
        <dbReference type="EMBL" id="KAK7915803.1"/>
    </source>
</evidence>
<evidence type="ECO:0000259" key="1">
    <source>
        <dbReference type="PROSITE" id="PS51910"/>
    </source>
</evidence>
<dbReference type="GO" id="GO:0008061">
    <property type="term" value="F:chitin binding"/>
    <property type="evidence" value="ECO:0007669"/>
    <property type="project" value="TreeGrafter"/>
</dbReference>
<dbReference type="InterPro" id="IPR050314">
    <property type="entry name" value="Glycosyl_Hydrlase_18"/>
</dbReference>
<sequence length="199" mass="21340">MVAGVNTRRNFINSAISVLQQYGFDGLNLDWRWPSGSADRPKLTTLCENLKTAFKSRSLLISATVSGQYAMSYWVSLGAPAAKLNMGIAAFGLAWTLADPNVSGVGAATNGSDANWLLCGKAAFGHIMRLASTFVMEACIGFQGKTFLMRSQKDSGWVAHIKANGYGGACVWAVDLDDYTGQFCQAGSNPFISYLKSIL</sequence>
<dbReference type="InterPro" id="IPR001223">
    <property type="entry name" value="Glyco_hydro18_cat"/>
</dbReference>
<evidence type="ECO:0000313" key="3">
    <source>
        <dbReference type="Proteomes" id="UP001460270"/>
    </source>
</evidence>
<dbReference type="GO" id="GO:0004568">
    <property type="term" value="F:chitinase activity"/>
    <property type="evidence" value="ECO:0007669"/>
    <property type="project" value="TreeGrafter"/>
</dbReference>
<keyword evidence="3" id="KW-1185">Reference proteome</keyword>
<dbReference type="EMBL" id="JBBPFD010000008">
    <property type="protein sequence ID" value="KAK7915803.1"/>
    <property type="molecule type" value="Genomic_DNA"/>
</dbReference>
<organism evidence="2 3">
    <name type="scientific">Mugilogobius chulae</name>
    <name type="common">yellowstripe goby</name>
    <dbReference type="NCBI Taxonomy" id="88201"/>
    <lineage>
        <taxon>Eukaryota</taxon>
        <taxon>Metazoa</taxon>
        <taxon>Chordata</taxon>
        <taxon>Craniata</taxon>
        <taxon>Vertebrata</taxon>
        <taxon>Euteleostomi</taxon>
        <taxon>Actinopterygii</taxon>
        <taxon>Neopterygii</taxon>
        <taxon>Teleostei</taxon>
        <taxon>Neoteleostei</taxon>
        <taxon>Acanthomorphata</taxon>
        <taxon>Gobiaria</taxon>
        <taxon>Gobiiformes</taxon>
        <taxon>Gobioidei</taxon>
        <taxon>Gobiidae</taxon>
        <taxon>Gobionellinae</taxon>
        <taxon>Mugilogobius</taxon>
    </lineage>
</organism>
<dbReference type="GO" id="GO:0006032">
    <property type="term" value="P:chitin catabolic process"/>
    <property type="evidence" value="ECO:0007669"/>
    <property type="project" value="TreeGrafter"/>
</dbReference>
<gene>
    <name evidence="2" type="ORF">WMY93_011564</name>
</gene>
<dbReference type="PROSITE" id="PS51910">
    <property type="entry name" value="GH18_2"/>
    <property type="match status" value="1"/>
</dbReference>
<dbReference type="SUPFAM" id="SSF51445">
    <property type="entry name" value="(Trans)glycosidases"/>
    <property type="match status" value="1"/>
</dbReference>
<dbReference type="GO" id="GO:0005975">
    <property type="term" value="P:carbohydrate metabolic process"/>
    <property type="evidence" value="ECO:0007669"/>
    <property type="project" value="InterPro"/>
</dbReference>
<dbReference type="Pfam" id="PF00704">
    <property type="entry name" value="Glyco_hydro_18"/>
    <property type="match status" value="1"/>
</dbReference>
<dbReference type="GO" id="GO:0005576">
    <property type="term" value="C:extracellular region"/>
    <property type="evidence" value="ECO:0007669"/>
    <property type="project" value="TreeGrafter"/>
</dbReference>